<dbReference type="Proteomes" id="UP000035642">
    <property type="component" value="Unassembled WGS sequence"/>
</dbReference>
<evidence type="ECO:0000313" key="2">
    <source>
        <dbReference type="WBParaSite" id="ACAC_0001123201-mRNA-1"/>
    </source>
</evidence>
<accession>A0A0K0DIS8</accession>
<dbReference type="AlphaFoldDB" id="A0A0K0DIS8"/>
<dbReference type="STRING" id="6313.A0A0K0DIS8"/>
<reference evidence="1" key="1">
    <citation type="submission" date="2012-09" db="EMBL/GenBank/DDBJ databases">
        <authorList>
            <person name="Martin A.A."/>
        </authorList>
    </citation>
    <scope>NUCLEOTIDE SEQUENCE</scope>
</reference>
<evidence type="ECO:0000313" key="1">
    <source>
        <dbReference type="Proteomes" id="UP000035642"/>
    </source>
</evidence>
<organism evidence="1 2">
    <name type="scientific">Angiostrongylus cantonensis</name>
    <name type="common">Rat lungworm</name>
    <dbReference type="NCBI Taxonomy" id="6313"/>
    <lineage>
        <taxon>Eukaryota</taxon>
        <taxon>Metazoa</taxon>
        <taxon>Ecdysozoa</taxon>
        <taxon>Nematoda</taxon>
        <taxon>Chromadorea</taxon>
        <taxon>Rhabditida</taxon>
        <taxon>Rhabditina</taxon>
        <taxon>Rhabditomorpha</taxon>
        <taxon>Strongyloidea</taxon>
        <taxon>Metastrongylidae</taxon>
        <taxon>Angiostrongylus</taxon>
    </lineage>
</organism>
<sequence length="83" mass="9441">MVMSTTLIRSFFGDSQTSDRKDDVFCSFAGQLSCRPSTIMAECLSLRPMKSDDFQIVTEVVTHKLNHIPIFKVRLHADKNLFS</sequence>
<dbReference type="WBParaSite" id="ACAC_0001123201-mRNA-1">
    <property type="protein sequence ID" value="ACAC_0001123201-mRNA-1"/>
    <property type="gene ID" value="ACAC_0001123201"/>
</dbReference>
<keyword evidence="1" id="KW-1185">Reference proteome</keyword>
<reference evidence="2" key="2">
    <citation type="submission" date="2017-02" db="UniProtKB">
        <authorList>
            <consortium name="WormBaseParasite"/>
        </authorList>
    </citation>
    <scope>IDENTIFICATION</scope>
</reference>
<name>A0A0K0DIS8_ANGCA</name>
<protein>
    <submittedName>
        <fullName evidence="2">Acetyltransferase</fullName>
    </submittedName>
</protein>
<proteinExistence type="predicted"/>